<dbReference type="AlphaFoldDB" id="A0A195F8L3"/>
<proteinExistence type="predicted"/>
<evidence type="ECO:0000256" key="1">
    <source>
        <dbReference type="SAM" id="MobiDB-lite"/>
    </source>
</evidence>
<feature type="non-terminal residue" evidence="2">
    <location>
        <position position="1"/>
    </location>
</feature>
<name>A0A195F8L3_9HYME</name>
<sequence length="166" mass="18320">LKLGPDRLTGGAGRLAKRMGKEERYGDTKGREREREGPIRRMKRRLARWKECRRTSAGGQPRARLLSRIQKALPPRLSLPSRYKRMPGASGGPHGHGVDRHSASALSILFDPDAFSSRRETEGKAACSHATALTLSSSAGVVVEACWKSARKARDITKRHQRQTGA</sequence>
<feature type="region of interest" description="Disordered" evidence="1">
    <location>
        <begin position="74"/>
        <end position="100"/>
    </location>
</feature>
<evidence type="ECO:0000313" key="3">
    <source>
        <dbReference type="Proteomes" id="UP000078541"/>
    </source>
</evidence>
<evidence type="ECO:0000313" key="2">
    <source>
        <dbReference type="EMBL" id="KYN36716.1"/>
    </source>
</evidence>
<dbReference type="EMBL" id="KQ981727">
    <property type="protein sequence ID" value="KYN36716.1"/>
    <property type="molecule type" value="Genomic_DNA"/>
</dbReference>
<feature type="compositionally biased region" description="Basic and acidic residues" evidence="1">
    <location>
        <begin position="19"/>
        <end position="39"/>
    </location>
</feature>
<accession>A0A195F8L3</accession>
<keyword evidence="3" id="KW-1185">Reference proteome</keyword>
<protein>
    <submittedName>
        <fullName evidence="2">Uncharacterized protein</fullName>
    </submittedName>
</protein>
<gene>
    <name evidence="2" type="ORF">ALC56_08507</name>
</gene>
<feature type="region of interest" description="Disordered" evidence="1">
    <location>
        <begin position="1"/>
        <end position="41"/>
    </location>
</feature>
<organism evidence="2 3">
    <name type="scientific">Trachymyrmex septentrionalis</name>
    <dbReference type="NCBI Taxonomy" id="34720"/>
    <lineage>
        <taxon>Eukaryota</taxon>
        <taxon>Metazoa</taxon>
        <taxon>Ecdysozoa</taxon>
        <taxon>Arthropoda</taxon>
        <taxon>Hexapoda</taxon>
        <taxon>Insecta</taxon>
        <taxon>Pterygota</taxon>
        <taxon>Neoptera</taxon>
        <taxon>Endopterygota</taxon>
        <taxon>Hymenoptera</taxon>
        <taxon>Apocrita</taxon>
        <taxon>Aculeata</taxon>
        <taxon>Formicoidea</taxon>
        <taxon>Formicidae</taxon>
        <taxon>Myrmicinae</taxon>
        <taxon>Trachymyrmex</taxon>
    </lineage>
</organism>
<reference evidence="2 3" key="1">
    <citation type="submission" date="2016-03" db="EMBL/GenBank/DDBJ databases">
        <title>Trachymyrmex septentrionalis WGS genome.</title>
        <authorList>
            <person name="Nygaard S."/>
            <person name="Hu H."/>
            <person name="Boomsma J."/>
            <person name="Zhang G."/>
        </authorList>
    </citation>
    <scope>NUCLEOTIDE SEQUENCE [LARGE SCALE GENOMIC DNA]</scope>
    <source>
        <strain evidence="2">Tsep2-gDNA-1</strain>
        <tissue evidence="2">Whole body</tissue>
    </source>
</reference>
<dbReference type="Proteomes" id="UP000078541">
    <property type="component" value="Unassembled WGS sequence"/>
</dbReference>